<feature type="region of interest" description="Disordered" evidence="1">
    <location>
        <begin position="96"/>
        <end position="121"/>
    </location>
</feature>
<evidence type="ECO:0000313" key="3">
    <source>
        <dbReference type="EMBL" id="MCI13330.1"/>
    </source>
</evidence>
<name>A0A392PPG3_9FABA</name>
<feature type="non-terminal residue" evidence="3">
    <location>
        <position position="121"/>
    </location>
</feature>
<dbReference type="AlphaFoldDB" id="A0A392PPG3"/>
<reference evidence="3 4" key="1">
    <citation type="journal article" date="2018" name="Front. Plant Sci.">
        <title>Red Clover (Trifolium pratense) and Zigzag Clover (T. medium) - A Picture of Genomic Similarities and Differences.</title>
        <authorList>
            <person name="Dluhosova J."/>
            <person name="Istvanek J."/>
            <person name="Nedelnik J."/>
            <person name="Repkova J."/>
        </authorList>
    </citation>
    <scope>NUCLEOTIDE SEQUENCE [LARGE SCALE GENOMIC DNA]</scope>
    <source>
        <strain evidence="4">cv. 10/8</strain>
        <tissue evidence="3">Leaf</tissue>
    </source>
</reference>
<protein>
    <submittedName>
        <fullName evidence="3">Uncharacterized protein</fullName>
    </submittedName>
</protein>
<evidence type="ECO:0000256" key="2">
    <source>
        <dbReference type="SAM" id="Phobius"/>
    </source>
</evidence>
<evidence type="ECO:0000313" key="4">
    <source>
        <dbReference type="Proteomes" id="UP000265520"/>
    </source>
</evidence>
<organism evidence="3 4">
    <name type="scientific">Trifolium medium</name>
    <dbReference type="NCBI Taxonomy" id="97028"/>
    <lineage>
        <taxon>Eukaryota</taxon>
        <taxon>Viridiplantae</taxon>
        <taxon>Streptophyta</taxon>
        <taxon>Embryophyta</taxon>
        <taxon>Tracheophyta</taxon>
        <taxon>Spermatophyta</taxon>
        <taxon>Magnoliopsida</taxon>
        <taxon>eudicotyledons</taxon>
        <taxon>Gunneridae</taxon>
        <taxon>Pentapetalae</taxon>
        <taxon>rosids</taxon>
        <taxon>fabids</taxon>
        <taxon>Fabales</taxon>
        <taxon>Fabaceae</taxon>
        <taxon>Papilionoideae</taxon>
        <taxon>50 kb inversion clade</taxon>
        <taxon>NPAAA clade</taxon>
        <taxon>Hologalegina</taxon>
        <taxon>IRL clade</taxon>
        <taxon>Trifolieae</taxon>
        <taxon>Trifolium</taxon>
    </lineage>
</organism>
<keyword evidence="2" id="KW-1133">Transmembrane helix</keyword>
<evidence type="ECO:0000256" key="1">
    <source>
        <dbReference type="SAM" id="MobiDB-lite"/>
    </source>
</evidence>
<keyword evidence="4" id="KW-1185">Reference proteome</keyword>
<proteinExistence type="predicted"/>
<sequence>MPSIYRHSPHHRYSPLYIVNRCRPTAVPAILLFCKGEDDQCAILLTFFFVGICMLMIVSSDGYGQVADRWRSTTGGRGRARINVGRADWQKEHGAGAFPALKLDKTDPTSTSQSIKDNQKK</sequence>
<comment type="caution">
    <text evidence="3">The sequence shown here is derived from an EMBL/GenBank/DDBJ whole genome shotgun (WGS) entry which is preliminary data.</text>
</comment>
<keyword evidence="2" id="KW-0472">Membrane</keyword>
<feature type="transmembrane region" description="Helical" evidence="2">
    <location>
        <begin position="42"/>
        <end position="63"/>
    </location>
</feature>
<dbReference type="EMBL" id="LXQA010087885">
    <property type="protein sequence ID" value="MCI13330.1"/>
    <property type="molecule type" value="Genomic_DNA"/>
</dbReference>
<dbReference type="Proteomes" id="UP000265520">
    <property type="component" value="Unassembled WGS sequence"/>
</dbReference>
<accession>A0A392PPG3</accession>
<feature type="compositionally biased region" description="Polar residues" evidence="1">
    <location>
        <begin position="108"/>
        <end position="121"/>
    </location>
</feature>
<keyword evidence="2" id="KW-0812">Transmembrane</keyword>